<dbReference type="Pfam" id="PF06779">
    <property type="entry name" value="MFS_4"/>
    <property type="match status" value="1"/>
</dbReference>
<dbReference type="SUPFAM" id="SSF103473">
    <property type="entry name" value="MFS general substrate transporter"/>
    <property type="match status" value="1"/>
</dbReference>
<keyword evidence="1 4" id="KW-0812">Transmembrane</keyword>
<evidence type="ECO:0000256" key="1">
    <source>
        <dbReference type="ARBA" id="ARBA00022692"/>
    </source>
</evidence>
<feature type="transmembrane region" description="Helical" evidence="4">
    <location>
        <begin position="343"/>
        <end position="364"/>
    </location>
</feature>
<feature type="transmembrane region" description="Helical" evidence="4">
    <location>
        <begin position="93"/>
        <end position="113"/>
    </location>
</feature>
<dbReference type="EMBL" id="DPPF01000044">
    <property type="protein sequence ID" value="HCW92458.1"/>
    <property type="molecule type" value="Genomic_DNA"/>
</dbReference>
<feature type="transmembrane region" description="Helical" evidence="4">
    <location>
        <begin position="230"/>
        <end position="251"/>
    </location>
</feature>
<keyword evidence="2 4" id="KW-1133">Transmembrane helix</keyword>
<proteinExistence type="predicted"/>
<dbReference type="InterPro" id="IPR036259">
    <property type="entry name" value="MFS_trans_sf"/>
</dbReference>
<organism evidence="6 7">
    <name type="scientific">Flexistipes sinusarabici</name>
    <dbReference type="NCBI Taxonomy" id="2352"/>
    <lineage>
        <taxon>Bacteria</taxon>
        <taxon>Pseudomonadati</taxon>
        <taxon>Deferribacterota</taxon>
        <taxon>Deferribacteres</taxon>
        <taxon>Deferribacterales</taxon>
        <taxon>Flexistipitaceae</taxon>
        <taxon>Flexistipes</taxon>
    </lineage>
</organism>
<dbReference type="Proteomes" id="UP000262325">
    <property type="component" value="Unassembled WGS sequence"/>
</dbReference>
<protein>
    <submittedName>
        <fullName evidence="6">MFS transporter</fullName>
    </submittedName>
</protein>
<evidence type="ECO:0000256" key="4">
    <source>
        <dbReference type="SAM" id="Phobius"/>
    </source>
</evidence>
<dbReference type="AlphaFoldDB" id="A0A3D5Q9S6"/>
<dbReference type="PANTHER" id="PTHR23537">
    <property type="match status" value="1"/>
</dbReference>
<reference evidence="6 7" key="1">
    <citation type="journal article" date="2018" name="Nat. Biotechnol.">
        <title>A standardized bacterial taxonomy based on genome phylogeny substantially revises the tree of life.</title>
        <authorList>
            <person name="Parks D.H."/>
            <person name="Chuvochina M."/>
            <person name="Waite D.W."/>
            <person name="Rinke C."/>
            <person name="Skarshewski A."/>
            <person name="Chaumeil P.A."/>
            <person name="Hugenholtz P."/>
        </authorList>
    </citation>
    <scope>NUCLEOTIDE SEQUENCE [LARGE SCALE GENOMIC DNA]</scope>
    <source>
        <strain evidence="6">UBA8672</strain>
    </source>
</reference>
<feature type="transmembrane region" description="Helical" evidence="4">
    <location>
        <begin position="147"/>
        <end position="167"/>
    </location>
</feature>
<evidence type="ECO:0000256" key="3">
    <source>
        <dbReference type="ARBA" id="ARBA00023136"/>
    </source>
</evidence>
<feature type="transmembrane region" description="Helical" evidence="4">
    <location>
        <begin position="61"/>
        <end position="81"/>
    </location>
</feature>
<feature type="transmembrane region" description="Helical" evidence="4">
    <location>
        <begin position="312"/>
        <end position="331"/>
    </location>
</feature>
<evidence type="ECO:0000256" key="2">
    <source>
        <dbReference type="ARBA" id="ARBA00022989"/>
    </source>
</evidence>
<dbReference type="Gene3D" id="1.20.1250.20">
    <property type="entry name" value="MFS general substrate transporter like domains"/>
    <property type="match status" value="2"/>
</dbReference>
<keyword evidence="3 4" id="KW-0472">Membrane</keyword>
<dbReference type="InterPro" id="IPR010645">
    <property type="entry name" value="MFS_4"/>
</dbReference>
<dbReference type="PROSITE" id="PS50850">
    <property type="entry name" value="MFS"/>
    <property type="match status" value="1"/>
</dbReference>
<feature type="transmembrane region" description="Helical" evidence="4">
    <location>
        <begin position="257"/>
        <end position="276"/>
    </location>
</feature>
<comment type="caution">
    <text evidence="6">The sequence shown here is derived from an EMBL/GenBank/DDBJ whole genome shotgun (WGS) entry which is preliminary data.</text>
</comment>
<evidence type="ECO:0000313" key="6">
    <source>
        <dbReference type="EMBL" id="HCW92458.1"/>
    </source>
</evidence>
<dbReference type="PANTHER" id="PTHR23537:SF1">
    <property type="entry name" value="SUGAR TRANSPORTER"/>
    <property type="match status" value="1"/>
</dbReference>
<dbReference type="InterPro" id="IPR020846">
    <property type="entry name" value="MFS_dom"/>
</dbReference>
<feature type="domain" description="Major facilitator superfamily (MFS) profile" evidence="5">
    <location>
        <begin position="21"/>
        <end position="400"/>
    </location>
</feature>
<dbReference type="GO" id="GO:0005886">
    <property type="term" value="C:plasma membrane"/>
    <property type="evidence" value="ECO:0007669"/>
    <property type="project" value="TreeGrafter"/>
</dbReference>
<feature type="transmembrane region" description="Helical" evidence="4">
    <location>
        <begin position="20"/>
        <end position="41"/>
    </location>
</feature>
<name>A0A3D5Q9S6_FLESI</name>
<evidence type="ECO:0000313" key="7">
    <source>
        <dbReference type="Proteomes" id="UP000262325"/>
    </source>
</evidence>
<evidence type="ECO:0000259" key="5">
    <source>
        <dbReference type="PROSITE" id="PS50850"/>
    </source>
</evidence>
<feature type="transmembrane region" description="Helical" evidence="4">
    <location>
        <begin position="119"/>
        <end position="140"/>
    </location>
</feature>
<dbReference type="GO" id="GO:0022857">
    <property type="term" value="F:transmembrane transporter activity"/>
    <property type="evidence" value="ECO:0007669"/>
    <property type="project" value="InterPro"/>
</dbReference>
<accession>A0A3D5Q9S6</accession>
<feature type="transmembrane region" description="Helical" evidence="4">
    <location>
        <begin position="179"/>
        <end position="198"/>
    </location>
</feature>
<sequence>MSNMKANINQQSSQKDFEALKIIVGGICGMVVVMGIGRFAFTPILPLMQRDLGVSNTLAGWLAGLNYLGYLLGAVICTITPQLIRSRTVASSALLLSIATTFLMSLTVSEFWWSVLRLVGGFVSAVMFVIISAEVGGTLIKRGHGHWVGAIYGGIGLGIALSGLIVFQLDKIGGWDAAWAGMGIIAVIAAVFACYGIIWGQSGIYKAEAPSGLAKPTGNLGRIWILNTAYFLEGMGYIVTATFIVAIIAATPGLEAFASYSWVFVGLAAVPSTIFWPYLARRIGNKKALLAAYALQAAGIMISVRAVSVIEVMFAALSFGGTFLGIVALTLSEGNMRLGNDGGRAAAILTVSFSIGQMIGPIIAGKLADQQNSFTLPLSLAAFCVILGGILTAIDRDFATEKIKKGG</sequence>
<feature type="transmembrane region" description="Helical" evidence="4">
    <location>
        <begin position="376"/>
        <end position="394"/>
    </location>
</feature>
<gene>
    <name evidence="6" type="ORF">DHM44_02115</name>
</gene>